<proteinExistence type="predicted"/>
<reference evidence="2 3" key="1">
    <citation type="submission" date="2019-07" db="EMBL/GenBank/DDBJ databases">
        <title>Novel species of Flavobacterium.</title>
        <authorList>
            <person name="Liu Q."/>
            <person name="Xin Y.-H."/>
        </authorList>
    </citation>
    <scope>NUCLEOTIDE SEQUENCE [LARGE SCALE GENOMIC DNA]</scope>
    <source>
        <strain evidence="2 3">LB1R34</strain>
    </source>
</reference>
<organism evidence="2 3">
    <name type="scientific">Flavobacterium restrictum</name>
    <dbReference type="NCBI Taxonomy" id="2594428"/>
    <lineage>
        <taxon>Bacteria</taxon>
        <taxon>Pseudomonadati</taxon>
        <taxon>Bacteroidota</taxon>
        <taxon>Flavobacteriia</taxon>
        <taxon>Flavobacteriales</taxon>
        <taxon>Flavobacteriaceae</taxon>
        <taxon>Flavobacterium</taxon>
    </lineage>
</organism>
<dbReference type="AlphaFoldDB" id="A0A553E1Q8"/>
<feature type="signal peptide" evidence="1">
    <location>
        <begin position="1"/>
        <end position="18"/>
    </location>
</feature>
<comment type="caution">
    <text evidence="2">The sequence shown here is derived from an EMBL/GenBank/DDBJ whole genome shotgun (WGS) entry which is preliminary data.</text>
</comment>
<dbReference type="EMBL" id="VJZT01000010">
    <property type="protein sequence ID" value="TRX38989.1"/>
    <property type="molecule type" value="Genomic_DNA"/>
</dbReference>
<dbReference type="RefSeq" id="WP_144256675.1">
    <property type="nucleotide sequence ID" value="NZ_VJZT01000010.1"/>
</dbReference>
<protein>
    <submittedName>
        <fullName evidence="2">Uncharacterized protein</fullName>
    </submittedName>
</protein>
<name>A0A553E1Q8_9FLAO</name>
<dbReference type="Proteomes" id="UP000316371">
    <property type="component" value="Unassembled WGS sequence"/>
</dbReference>
<feature type="chain" id="PRO_5022002991" evidence="1">
    <location>
        <begin position="19"/>
        <end position="263"/>
    </location>
</feature>
<evidence type="ECO:0000313" key="2">
    <source>
        <dbReference type="EMBL" id="TRX38989.1"/>
    </source>
</evidence>
<sequence>MKKLLFLLFMFSFSLVLGQIPKIEAVKINTFAVTADTFLGFDSFGFYYWIKNNVLIKTNSDATFEYKNVSLGKITAVDLQNPLKVVVFYENFNTIVIIDNQFNESQKINFSENSVPIVVSAMGIAAQNQFWIYNSLNQQIGLFDYLKKDYKTISTSFPESIKLYQSDFNTFYWIDKNNNWYACDLFGTITFKQKISNFDSIQFLNQTQLIYTKEGHLYFEDIQKKQKTTIEIPEKSFKKCYYKDQILAIFTSEGITNYKIILP</sequence>
<evidence type="ECO:0000256" key="1">
    <source>
        <dbReference type="SAM" id="SignalP"/>
    </source>
</evidence>
<gene>
    <name evidence="2" type="ORF">FNW21_10375</name>
</gene>
<evidence type="ECO:0000313" key="3">
    <source>
        <dbReference type="Proteomes" id="UP000316371"/>
    </source>
</evidence>
<dbReference type="OrthoDB" id="1143207at2"/>
<keyword evidence="3" id="KW-1185">Reference proteome</keyword>
<keyword evidence="1" id="KW-0732">Signal</keyword>
<accession>A0A553E1Q8</accession>